<dbReference type="SUPFAM" id="SSF56935">
    <property type="entry name" value="Porins"/>
    <property type="match status" value="1"/>
</dbReference>
<comment type="similarity">
    <text evidence="11 12">Belongs to the TonB-dependent receptor family.</text>
</comment>
<keyword evidence="8 12" id="KW-0798">TonB box</keyword>
<evidence type="ECO:0000256" key="3">
    <source>
        <dbReference type="ARBA" id="ARBA00022452"/>
    </source>
</evidence>
<reference evidence="16 17" key="1">
    <citation type="submission" date="2017-03" db="EMBL/GenBank/DDBJ databases">
        <title>Lifting the veil on microbial sulfur biogeochemistry in mining wastewaters.</title>
        <authorList>
            <person name="Kantor R.S."/>
            <person name="Colenbrander Nelson T."/>
            <person name="Marshall S."/>
            <person name="Bennett D."/>
            <person name="Apte S."/>
            <person name="Camacho D."/>
            <person name="Thomas B.C."/>
            <person name="Warren L.A."/>
            <person name="Banfield J.F."/>
        </authorList>
    </citation>
    <scope>NUCLEOTIDE SEQUENCE [LARGE SCALE GENOMIC DNA]</scope>
    <source>
        <strain evidence="16">32-68-21</strain>
    </source>
</reference>
<evidence type="ECO:0000259" key="15">
    <source>
        <dbReference type="Pfam" id="PF07715"/>
    </source>
</evidence>
<dbReference type="InterPro" id="IPR036942">
    <property type="entry name" value="Beta-barrel_TonB_sf"/>
</dbReference>
<dbReference type="PROSITE" id="PS52016">
    <property type="entry name" value="TONB_DEPENDENT_REC_3"/>
    <property type="match status" value="1"/>
</dbReference>
<keyword evidence="5 11" id="KW-0812">Transmembrane</keyword>
<dbReference type="Pfam" id="PF00593">
    <property type="entry name" value="TonB_dep_Rec_b-barrel"/>
    <property type="match status" value="1"/>
</dbReference>
<keyword evidence="3 11" id="KW-1134">Transmembrane beta strand</keyword>
<evidence type="ECO:0000256" key="4">
    <source>
        <dbReference type="ARBA" id="ARBA00022496"/>
    </source>
</evidence>
<evidence type="ECO:0000313" key="17">
    <source>
        <dbReference type="Proteomes" id="UP000216147"/>
    </source>
</evidence>
<keyword evidence="4" id="KW-0410">Iron transport</keyword>
<keyword evidence="13" id="KW-0732">Signal</keyword>
<dbReference type="GO" id="GO:0009279">
    <property type="term" value="C:cell outer membrane"/>
    <property type="evidence" value="ECO:0007669"/>
    <property type="project" value="UniProtKB-SubCell"/>
</dbReference>
<dbReference type="PANTHER" id="PTHR32552:SF81">
    <property type="entry name" value="TONB-DEPENDENT OUTER MEMBRANE RECEPTOR"/>
    <property type="match status" value="1"/>
</dbReference>
<name>A0A258HL11_9CAUL</name>
<dbReference type="EMBL" id="NCEQ01000006">
    <property type="protein sequence ID" value="OYX57304.1"/>
    <property type="molecule type" value="Genomic_DNA"/>
</dbReference>
<evidence type="ECO:0000256" key="6">
    <source>
        <dbReference type="ARBA" id="ARBA00023004"/>
    </source>
</evidence>
<dbReference type="InterPro" id="IPR012910">
    <property type="entry name" value="Plug_dom"/>
</dbReference>
<evidence type="ECO:0000256" key="8">
    <source>
        <dbReference type="ARBA" id="ARBA00023077"/>
    </source>
</evidence>
<proteinExistence type="inferred from homology"/>
<dbReference type="GO" id="GO:0006826">
    <property type="term" value="P:iron ion transport"/>
    <property type="evidence" value="ECO:0007669"/>
    <property type="project" value="UniProtKB-KW"/>
</dbReference>
<keyword evidence="2 11" id="KW-0813">Transport</keyword>
<evidence type="ECO:0000256" key="9">
    <source>
        <dbReference type="ARBA" id="ARBA00023136"/>
    </source>
</evidence>
<keyword evidence="9 11" id="KW-0472">Membrane</keyword>
<keyword evidence="10 11" id="KW-0998">Cell outer membrane</keyword>
<evidence type="ECO:0008006" key="18">
    <source>
        <dbReference type="Google" id="ProtNLM"/>
    </source>
</evidence>
<protein>
    <recommendedName>
        <fullName evidence="18">TonB-dependent receptor</fullName>
    </recommendedName>
</protein>
<accession>A0A258HL11</accession>
<gene>
    <name evidence="16" type="ORF">B7Y86_06255</name>
</gene>
<dbReference type="Gene3D" id="2.40.170.20">
    <property type="entry name" value="TonB-dependent receptor, beta-barrel domain"/>
    <property type="match status" value="1"/>
</dbReference>
<comment type="subcellular location">
    <subcellularLocation>
        <location evidence="1 11">Cell outer membrane</location>
        <topology evidence="1 11">Multi-pass membrane protein</topology>
    </subcellularLocation>
</comment>
<dbReference type="PANTHER" id="PTHR32552">
    <property type="entry name" value="FERRICHROME IRON RECEPTOR-RELATED"/>
    <property type="match status" value="1"/>
</dbReference>
<evidence type="ECO:0000313" key="16">
    <source>
        <dbReference type="EMBL" id="OYX57304.1"/>
    </source>
</evidence>
<dbReference type="Pfam" id="PF07715">
    <property type="entry name" value="Plug"/>
    <property type="match status" value="1"/>
</dbReference>
<dbReference type="Proteomes" id="UP000216147">
    <property type="component" value="Unassembled WGS sequence"/>
</dbReference>
<evidence type="ECO:0000256" key="13">
    <source>
        <dbReference type="SAM" id="SignalP"/>
    </source>
</evidence>
<dbReference type="InterPro" id="IPR039426">
    <property type="entry name" value="TonB-dep_rcpt-like"/>
</dbReference>
<sequence length="780" mass="84736">MGGLGVNIRGTVSVSALLIAATLSATPTLAQTAPAGQEATVVDEIIVTATRRAQRLIEAPVAVTAVSGEQLENSGVSDIRELTSLAPSVQFQTPGGGSDSSIRIRGVGTTSTNPGLESSVGVIIDGVIRARTGVALSELGDLQGIEILRGPQGTLFGRNTSSGIINVTTKQPDFNGISGNITGSYGSFNDRRISGAANFPLVDDELALRIEGSYELRDGFHSDANSGESLDNLDRQFVRGKLLWRPSETLSWTFTADYTNRNENCCVALLAIAGPTYNLVNQLAAARGGIGYPSTNPFDRRASKNNIRQNQEDIEDMGVSASAEWDLGWATLNSVSAFRSWEAFRSQDFDHSGADLGFFAPDGLHQGFDVLTQELRLQGENGRLDWLVGLFYSDETVLNDSAYRMGADYPLIYGGAATFQASTLAAFRPGDGARGIGEQSGQDLSFFTHNVFRVTDALSITAGLRYTQNDKEISYRGENFNPACDSAVRTSDAAGITRFCAPFWDTRLNPSGDTDARTEEATTGTVNIAYRVSESLNTYASYSRGYKSGGYNFDRAAFTTPATPNARDLAFVEETVDAYEIGIKGEFFNRSLRANFAAFHQTFEGFQLIEYTGVSFVVRSLAELITKGAELEVTWEPTPGLTLTNGLSYTDAAYPVNVLNRQYSGLELEQSPDWVNVSSVTWEFPIGDSLTGVAYADARYSSEFFTGGFDPNRVQDSFTTANVRFSLRDANEAWQLDVFARNVFDQDYYRRVIPATFQAGSYSAFLGDPRTYGVTLRRNF</sequence>
<comment type="caution">
    <text evidence="16">The sequence shown here is derived from an EMBL/GenBank/DDBJ whole genome shotgun (WGS) entry which is preliminary data.</text>
</comment>
<keyword evidence="6" id="KW-0408">Iron</keyword>
<dbReference type="InterPro" id="IPR000531">
    <property type="entry name" value="Beta-barrel_TonB"/>
</dbReference>
<keyword evidence="7" id="KW-0406">Ion transport</keyword>
<evidence type="ECO:0000256" key="2">
    <source>
        <dbReference type="ARBA" id="ARBA00022448"/>
    </source>
</evidence>
<organism evidence="16 17">
    <name type="scientific">Brevundimonas subvibrioides</name>
    <dbReference type="NCBI Taxonomy" id="74313"/>
    <lineage>
        <taxon>Bacteria</taxon>
        <taxon>Pseudomonadati</taxon>
        <taxon>Pseudomonadota</taxon>
        <taxon>Alphaproteobacteria</taxon>
        <taxon>Caulobacterales</taxon>
        <taxon>Caulobacteraceae</taxon>
        <taxon>Brevundimonas</taxon>
    </lineage>
</organism>
<feature type="chain" id="PRO_5012762395" description="TonB-dependent receptor" evidence="13">
    <location>
        <begin position="31"/>
        <end position="780"/>
    </location>
</feature>
<evidence type="ECO:0000256" key="11">
    <source>
        <dbReference type="PROSITE-ProRule" id="PRU01360"/>
    </source>
</evidence>
<feature type="domain" description="TonB-dependent receptor plug" evidence="15">
    <location>
        <begin position="57"/>
        <end position="164"/>
    </location>
</feature>
<feature type="signal peptide" evidence="13">
    <location>
        <begin position="1"/>
        <end position="30"/>
    </location>
</feature>
<evidence type="ECO:0000256" key="7">
    <source>
        <dbReference type="ARBA" id="ARBA00023065"/>
    </source>
</evidence>
<evidence type="ECO:0000256" key="5">
    <source>
        <dbReference type="ARBA" id="ARBA00022692"/>
    </source>
</evidence>
<evidence type="ECO:0000256" key="12">
    <source>
        <dbReference type="RuleBase" id="RU003357"/>
    </source>
</evidence>
<dbReference type="AlphaFoldDB" id="A0A258HL11"/>
<evidence type="ECO:0000256" key="1">
    <source>
        <dbReference type="ARBA" id="ARBA00004571"/>
    </source>
</evidence>
<feature type="domain" description="TonB-dependent receptor-like beta-barrel" evidence="14">
    <location>
        <begin position="291"/>
        <end position="743"/>
    </location>
</feature>
<evidence type="ECO:0000259" key="14">
    <source>
        <dbReference type="Pfam" id="PF00593"/>
    </source>
</evidence>
<evidence type="ECO:0000256" key="10">
    <source>
        <dbReference type="ARBA" id="ARBA00023237"/>
    </source>
</evidence>